<feature type="domain" description="DUF418" evidence="1">
    <location>
        <begin position="29"/>
        <end position="54"/>
    </location>
</feature>
<dbReference type="EMBL" id="BAAASR010000001">
    <property type="protein sequence ID" value="GAA2475302.1"/>
    <property type="molecule type" value="Genomic_DNA"/>
</dbReference>
<name>A0ABN3L4F5_9ACTN</name>
<dbReference type="Proteomes" id="UP001499942">
    <property type="component" value="Unassembled WGS sequence"/>
</dbReference>
<dbReference type="Pfam" id="PF04235">
    <property type="entry name" value="DUF418"/>
    <property type="match status" value="1"/>
</dbReference>
<evidence type="ECO:0000313" key="3">
    <source>
        <dbReference type="Proteomes" id="UP001499942"/>
    </source>
</evidence>
<dbReference type="InterPro" id="IPR007349">
    <property type="entry name" value="DUF418"/>
</dbReference>
<dbReference type="RefSeq" id="WP_344355202.1">
    <property type="nucleotide sequence ID" value="NZ_BAAASR010000001.1"/>
</dbReference>
<sequence length="57" mass="6497">MFFLGWDGESRGSGPKTMTAQEPLPVRRLVLLVLSTWWLRRFPAGPLESVQKRALGR</sequence>
<organism evidence="2 3">
    <name type="scientific">Streptomyces gobitricini</name>
    <dbReference type="NCBI Taxonomy" id="68211"/>
    <lineage>
        <taxon>Bacteria</taxon>
        <taxon>Bacillati</taxon>
        <taxon>Actinomycetota</taxon>
        <taxon>Actinomycetes</taxon>
        <taxon>Kitasatosporales</taxon>
        <taxon>Streptomycetaceae</taxon>
        <taxon>Streptomyces</taxon>
    </lineage>
</organism>
<protein>
    <recommendedName>
        <fullName evidence="1">DUF418 domain-containing protein</fullName>
    </recommendedName>
</protein>
<accession>A0ABN3L4F5</accession>
<reference evidence="2 3" key="1">
    <citation type="journal article" date="2019" name="Int. J. Syst. Evol. Microbiol.">
        <title>The Global Catalogue of Microorganisms (GCM) 10K type strain sequencing project: providing services to taxonomists for standard genome sequencing and annotation.</title>
        <authorList>
            <consortium name="The Broad Institute Genomics Platform"/>
            <consortium name="The Broad Institute Genome Sequencing Center for Infectious Disease"/>
            <person name="Wu L."/>
            <person name="Ma J."/>
        </authorList>
    </citation>
    <scope>NUCLEOTIDE SEQUENCE [LARGE SCALE GENOMIC DNA]</scope>
    <source>
        <strain evidence="2 3">JCM 5062</strain>
    </source>
</reference>
<keyword evidence="3" id="KW-1185">Reference proteome</keyword>
<evidence type="ECO:0000313" key="2">
    <source>
        <dbReference type="EMBL" id="GAA2475302.1"/>
    </source>
</evidence>
<comment type="caution">
    <text evidence="2">The sequence shown here is derived from an EMBL/GenBank/DDBJ whole genome shotgun (WGS) entry which is preliminary data.</text>
</comment>
<evidence type="ECO:0000259" key="1">
    <source>
        <dbReference type="Pfam" id="PF04235"/>
    </source>
</evidence>
<proteinExistence type="predicted"/>
<gene>
    <name evidence="2" type="ORF">GCM10010393_01480</name>
</gene>